<sequence length="68" mass="7485">SSRSNPQLKGAFSCKFSALNSFGRPWNSLSSCYGSCANFVLVMTRLQRHSSRTTTVCTGHDSCYSRLS</sequence>
<name>A0AAQ4DTV8_AMBAM</name>
<comment type="caution">
    <text evidence="1">The sequence shown here is derived from an EMBL/GenBank/DDBJ whole genome shotgun (WGS) entry which is preliminary data.</text>
</comment>
<dbReference type="EMBL" id="JARKHS020026888">
    <property type="protein sequence ID" value="KAK8765898.1"/>
    <property type="molecule type" value="Genomic_DNA"/>
</dbReference>
<gene>
    <name evidence="1" type="ORF">V5799_007311</name>
</gene>
<accession>A0AAQ4DTV8</accession>
<dbReference type="AlphaFoldDB" id="A0AAQ4DTV8"/>
<evidence type="ECO:0000313" key="1">
    <source>
        <dbReference type="EMBL" id="KAK8765898.1"/>
    </source>
</evidence>
<proteinExistence type="predicted"/>
<evidence type="ECO:0000313" key="2">
    <source>
        <dbReference type="Proteomes" id="UP001321473"/>
    </source>
</evidence>
<organism evidence="1 2">
    <name type="scientific">Amblyomma americanum</name>
    <name type="common">Lone star tick</name>
    <dbReference type="NCBI Taxonomy" id="6943"/>
    <lineage>
        <taxon>Eukaryota</taxon>
        <taxon>Metazoa</taxon>
        <taxon>Ecdysozoa</taxon>
        <taxon>Arthropoda</taxon>
        <taxon>Chelicerata</taxon>
        <taxon>Arachnida</taxon>
        <taxon>Acari</taxon>
        <taxon>Parasitiformes</taxon>
        <taxon>Ixodida</taxon>
        <taxon>Ixodoidea</taxon>
        <taxon>Ixodidae</taxon>
        <taxon>Amblyomminae</taxon>
        <taxon>Amblyomma</taxon>
    </lineage>
</organism>
<reference evidence="1 2" key="1">
    <citation type="journal article" date="2023" name="Arcadia Sci">
        <title>De novo assembly of a long-read Amblyomma americanum tick genome.</title>
        <authorList>
            <person name="Chou S."/>
            <person name="Poskanzer K.E."/>
            <person name="Rollins M."/>
            <person name="Thuy-Boun P.S."/>
        </authorList>
    </citation>
    <scope>NUCLEOTIDE SEQUENCE [LARGE SCALE GENOMIC DNA]</scope>
    <source>
        <strain evidence="1">F_SG_1</strain>
        <tissue evidence="1">Salivary glands</tissue>
    </source>
</reference>
<protein>
    <submittedName>
        <fullName evidence="1">Uncharacterized protein</fullName>
    </submittedName>
</protein>
<feature type="non-terminal residue" evidence="1">
    <location>
        <position position="1"/>
    </location>
</feature>
<keyword evidence="2" id="KW-1185">Reference proteome</keyword>
<dbReference type="Proteomes" id="UP001321473">
    <property type="component" value="Unassembled WGS sequence"/>
</dbReference>